<evidence type="ECO:0000313" key="2">
    <source>
        <dbReference type="Proteomes" id="UP001167871"/>
    </source>
</evidence>
<organism evidence="1 2">
    <name type="scientific">Bacteroides gallinaceum</name>
    <dbReference type="NCBI Taxonomy" id="1462571"/>
    <lineage>
        <taxon>Bacteria</taxon>
        <taxon>Pseudomonadati</taxon>
        <taxon>Bacteroidota</taxon>
        <taxon>Bacteroidia</taxon>
        <taxon>Bacteroidales</taxon>
        <taxon>Bacteroidaceae</taxon>
        <taxon>Bacteroides</taxon>
    </lineage>
</organism>
<gene>
    <name evidence="1" type="ORF">QVO10_11925</name>
</gene>
<protein>
    <submittedName>
        <fullName evidence="1">Uncharacterized protein</fullName>
    </submittedName>
</protein>
<name>A0ABT7X7N7_9BACE</name>
<reference evidence="1" key="2">
    <citation type="submission" date="2024-05" db="EMBL/GenBank/DDBJ databases">
        <title>Identification and characterization of horizontal gene transfer across gut microbiota members of farm animals based on homology search.</title>
        <authorList>
            <person name="Schwarzerova J."/>
            <person name="Nykrynova M."/>
            <person name="Jureckova K."/>
            <person name="Cejkova D."/>
            <person name="Rychlik I."/>
        </authorList>
    </citation>
    <scope>NUCLEOTIDE SEQUENCE</scope>
    <source>
        <strain evidence="1">84_SSukc20</strain>
    </source>
</reference>
<comment type="caution">
    <text evidence="1">The sequence shown here is derived from an EMBL/GenBank/DDBJ whole genome shotgun (WGS) entry which is preliminary data.</text>
</comment>
<keyword evidence="2" id="KW-1185">Reference proteome</keyword>
<sequence>MKKRRGLKRYYRRLRQCNKLDNWRDILSDKSRWSYFDHLHFDRNGYGNVCWKERKEHLDVLFRHFLMIEQFVENMDRPFQIFAILVLEDSRYDALFLHTPNYHTPEEYPYIIPAGYKKEYPLRNPSLRNYLEMLARQGYTVFSSEEEKACIVFKEHVGDSLYENHDNKRLNLPCTGD</sequence>
<accession>A0ABT7X7N7</accession>
<proteinExistence type="predicted"/>
<dbReference type="RefSeq" id="WP_204970505.1">
    <property type="nucleotide sequence ID" value="NZ_JAUEII010000026.1"/>
</dbReference>
<reference evidence="1" key="1">
    <citation type="submission" date="2023-06" db="EMBL/GenBank/DDBJ databases">
        <authorList>
            <person name="Zeman M."/>
            <person name="Kubasova T."/>
            <person name="Jahodarova E."/>
            <person name="Nykrynova M."/>
            <person name="Rychlik I."/>
        </authorList>
    </citation>
    <scope>NUCLEOTIDE SEQUENCE</scope>
    <source>
        <strain evidence="1">84_SSukc20</strain>
    </source>
</reference>
<dbReference type="Proteomes" id="UP001167871">
    <property type="component" value="Unassembled WGS sequence"/>
</dbReference>
<evidence type="ECO:0000313" key="1">
    <source>
        <dbReference type="EMBL" id="MDN0050086.1"/>
    </source>
</evidence>
<dbReference type="EMBL" id="JAUEII010000026">
    <property type="protein sequence ID" value="MDN0050086.1"/>
    <property type="molecule type" value="Genomic_DNA"/>
</dbReference>